<name>A0AA86PGT8_9EUKA</name>
<reference evidence="4 5" key="2">
    <citation type="submission" date="2024-07" db="EMBL/GenBank/DDBJ databases">
        <authorList>
            <person name="Akdeniz Z."/>
        </authorList>
    </citation>
    <scope>NUCLEOTIDE SEQUENCE [LARGE SCALE GENOMIC DNA]</scope>
</reference>
<accession>A0AA86PGT8</accession>
<dbReference type="GO" id="GO:0016301">
    <property type="term" value="F:kinase activity"/>
    <property type="evidence" value="ECO:0007669"/>
    <property type="project" value="UniProtKB-KW"/>
</dbReference>
<dbReference type="EMBL" id="CAXDID020000071">
    <property type="protein sequence ID" value="CAL6014798.1"/>
    <property type="molecule type" value="Genomic_DNA"/>
</dbReference>
<evidence type="ECO:0000313" key="5">
    <source>
        <dbReference type="Proteomes" id="UP001642409"/>
    </source>
</evidence>
<sequence length="161" mass="18046">MFKKKSKEVKSNEPIVAKRGIHIEVDPVTGQLIGVPPEWADLGLIPKNMIGTKKEQVPQNIETTTQQPVKTNNVIELHTGVKSAKFFSSKAAGAREFEQQLSPEELKQANLEAKVPKKKLIKDTIERTIAMQRPMKFKHTTHVSQNQDTGEIEGLPQNQTQ</sequence>
<dbReference type="Proteomes" id="UP001642409">
    <property type="component" value="Unassembled WGS sequence"/>
</dbReference>
<dbReference type="Gene3D" id="3.90.810.10">
    <property type="entry name" value="CRIB domain"/>
    <property type="match status" value="1"/>
</dbReference>
<keyword evidence="4" id="KW-0418">Kinase</keyword>
<proteinExistence type="predicted"/>
<evidence type="ECO:0000259" key="2">
    <source>
        <dbReference type="Pfam" id="PF00786"/>
    </source>
</evidence>
<evidence type="ECO:0000313" key="4">
    <source>
        <dbReference type="EMBL" id="CAL6014798.1"/>
    </source>
</evidence>
<evidence type="ECO:0000313" key="3">
    <source>
        <dbReference type="EMBL" id="CAI9938032.1"/>
    </source>
</evidence>
<dbReference type="InterPro" id="IPR036936">
    <property type="entry name" value="CRIB_dom_sf"/>
</dbReference>
<dbReference type="EMBL" id="CATOUU010000653">
    <property type="protein sequence ID" value="CAI9938032.1"/>
    <property type="molecule type" value="Genomic_DNA"/>
</dbReference>
<keyword evidence="5" id="KW-1185">Reference proteome</keyword>
<gene>
    <name evidence="4" type="ORF">HINF_LOCUS24443</name>
    <name evidence="3" type="ORF">HINF_LOCUS25677</name>
</gene>
<dbReference type="Pfam" id="PF00786">
    <property type="entry name" value="PBD"/>
    <property type="match status" value="1"/>
</dbReference>
<feature type="domain" description="CRIB" evidence="2">
    <location>
        <begin position="133"/>
        <end position="158"/>
    </location>
</feature>
<feature type="region of interest" description="Disordered" evidence="1">
    <location>
        <begin position="134"/>
        <end position="161"/>
    </location>
</feature>
<comment type="caution">
    <text evidence="3">The sequence shown here is derived from an EMBL/GenBank/DDBJ whole genome shotgun (WGS) entry which is preliminary data.</text>
</comment>
<reference evidence="3" key="1">
    <citation type="submission" date="2023-06" db="EMBL/GenBank/DDBJ databases">
        <authorList>
            <person name="Kurt Z."/>
        </authorList>
    </citation>
    <scope>NUCLEOTIDE SEQUENCE</scope>
</reference>
<dbReference type="AlphaFoldDB" id="A0AA86PGT8"/>
<dbReference type="InterPro" id="IPR000095">
    <property type="entry name" value="CRIB_dom"/>
</dbReference>
<organism evidence="3">
    <name type="scientific">Hexamita inflata</name>
    <dbReference type="NCBI Taxonomy" id="28002"/>
    <lineage>
        <taxon>Eukaryota</taxon>
        <taxon>Metamonada</taxon>
        <taxon>Diplomonadida</taxon>
        <taxon>Hexamitidae</taxon>
        <taxon>Hexamitinae</taxon>
        <taxon>Hexamita</taxon>
    </lineage>
</organism>
<protein>
    <submittedName>
        <fullName evidence="4">Kinase</fullName>
    </submittedName>
    <submittedName>
        <fullName evidence="3">STE STE20</fullName>
    </submittedName>
</protein>
<keyword evidence="4" id="KW-0808">Transferase</keyword>
<evidence type="ECO:0000256" key="1">
    <source>
        <dbReference type="SAM" id="MobiDB-lite"/>
    </source>
</evidence>